<gene>
    <name evidence="3" type="ORF">SERLADRAFT_466942</name>
</gene>
<dbReference type="OrthoDB" id="2552042at2759"/>
<dbReference type="HOGENOM" id="CLU_078557_0_0_1"/>
<keyword evidence="2" id="KW-0472">Membrane</keyword>
<keyword evidence="2" id="KW-0812">Transmembrane</keyword>
<evidence type="ECO:0000256" key="2">
    <source>
        <dbReference type="SAM" id="Phobius"/>
    </source>
</evidence>
<dbReference type="AlphaFoldDB" id="F8NVB4"/>
<dbReference type="RefSeq" id="XP_007318137.1">
    <property type="nucleotide sequence ID" value="XM_007318075.1"/>
</dbReference>
<dbReference type="Proteomes" id="UP000008064">
    <property type="component" value="Unassembled WGS sequence"/>
</dbReference>
<sequence>MKPREYCCCAIPLVNPGIYATLTEQFVLGVVVATLSVATPEIVGAATPSFAPWLFAIVCYIAAAIQLLGFMGVAQEKPILYRRYVTLHLIVSVAAFAIAIAWVIISATRHSTAQSNCEKKFFPVSGSSSTSSEGQTLCNIFSWVDVGLMGGAWVFFAITQSYFSIVVSSYGSSQRHDHAMYDSLDDSTKPFTNDIAMGDRGDPWDSRPSTDHLGGGRESGASTVMNAPMQKESSEYMDGGYAPTTYPLSDPKGVYTQDPQPTPYGQSYYTGVGAGGAGGYGGVQEPAAIQGHPGRLFSQEDTEVLING</sequence>
<dbReference type="KEGG" id="sla:SERLADRAFT_466942"/>
<name>F8NVB4_SERL9</name>
<feature type="transmembrane region" description="Helical" evidence="2">
    <location>
        <begin position="50"/>
        <end position="73"/>
    </location>
</feature>
<proteinExistence type="predicted"/>
<reference evidence="3" key="1">
    <citation type="submission" date="2011-04" db="EMBL/GenBank/DDBJ databases">
        <title>Evolution of plant cell wall degrading machinery underlies the functional diversity of forest fungi.</title>
        <authorList>
            <consortium name="US DOE Joint Genome Institute (JGI-PGF)"/>
            <person name="Eastwood D.C."/>
            <person name="Floudas D."/>
            <person name="Binder M."/>
            <person name="Majcherczyk A."/>
            <person name="Schneider P."/>
            <person name="Aerts A."/>
            <person name="Asiegbu F.O."/>
            <person name="Baker S.E."/>
            <person name="Barry K."/>
            <person name="Bendiksby M."/>
            <person name="Blumentritt M."/>
            <person name="Coutinho P.M."/>
            <person name="Cullen D."/>
            <person name="Cullen D."/>
            <person name="Gathman A."/>
            <person name="Goodell B."/>
            <person name="Henrissat B."/>
            <person name="Ihrmark K."/>
            <person name="Kauserud H."/>
            <person name="Kohler A."/>
            <person name="LaButti K."/>
            <person name="Lapidus A."/>
            <person name="Lavin J.L."/>
            <person name="Lee Y.-H."/>
            <person name="Lindquist E."/>
            <person name="Lilly W."/>
            <person name="Lucas S."/>
            <person name="Morin E."/>
            <person name="Murat C."/>
            <person name="Oguiza J.A."/>
            <person name="Park J."/>
            <person name="Pisabarro A.G."/>
            <person name="Riley R."/>
            <person name="Rosling A."/>
            <person name="Salamov A."/>
            <person name="Schmidt O."/>
            <person name="Schmutz J."/>
            <person name="Skrede I."/>
            <person name="Stenlid J."/>
            <person name="Wiebenga A."/>
            <person name="Xie X."/>
            <person name="Kues U."/>
            <person name="Hibbett D.S."/>
            <person name="Hoffmeister D."/>
            <person name="Hogberg N."/>
            <person name="Martin F."/>
            <person name="Grigoriev I.V."/>
            <person name="Watkinson S.C."/>
        </authorList>
    </citation>
    <scope>NUCLEOTIDE SEQUENCE</scope>
    <source>
        <strain evidence="3">S7.9</strain>
    </source>
</reference>
<organism>
    <name type="scientific">Serpula lacrymans var. lacrymans (strain S7.9)</name>
    <name type="common">Dry rot fungus</name>
    <dbReference type="NCBI Taxonomy" id="578457"/>
    <lineage>
        <taxon>Eukaryota</taxon>
        <taxon>Fungi</taxon>
        <taxon>Dikarya</taxon>
        <taxon>Basidiomycota</taxon>
        <taxon>Agaricomycotina</taxon>
        <taxon>Agaricomycetes</taxon>
        <taxon>Agaricomycetidae</taxon>
        <taxon>Boletales</taxon>
        <taxon>Coniophorineae</taxon>
        <taxon>Serpulaceae</taxon>
        <taxon>Serpula</taxon>
    </lineage>
</organism>
<feature type="transmembrane region" description="Helical" evidence="2">
    <location>
        <begin position="152"/>
        <end position="171"/>
    </location>
</feature>
<feature type="region of interest" description="Disordered" evidence="1">
    <location>
        <begin position="191"/>
        <end position="224"/>
    </location>
</feature>
<evidence type="ECO:0000313" key="3">
    <source>
        <dbReference type="EMBL" id="EGO26015.1"/>
    </source>
</evidence>
<evidence type="ECO:0000256" key="1">
    <source>
        <dbReference type="SAM" id="MobiDB-lite"/>
    </source>
</evidence>
<protein>
    <submittedName>
        <fullName evidence="3">Uncharacterized protein</fullName>
    </submittedName>
</protein>
<feature type="compositionally biased region" description="Basic and acidic residues" evidence="1">
    <location>
        <begin position="197"/>
        <end position="210"/>
    </location>
</feature>
<dbReference type="GeneID" id="18819146"/>
<dbReference type="EMBL" id="GL945433">
    <property type="protein sequence ID" value="EGO26015.1"/>
    <property type="molecule type" value="Genomic_DNA"/>
</dbReference>
<keyword evidence="2" id="KW-1133">Transmembrane helix</keyword>
<feature type="transmembrane region" description="Helical" evidence="2">
    <location>
        <begin position="85"/>
        <end position="105"/>
    </location>
</feature>
<accession>F8NVB4</accession>